<evidence type="ECO:0000313" key="3">
    <source>
        <dbReference type="Proteomes" id="UP000308671"/>
    </source>
</evidence>
<feature type="region of interest" description="Disordered" evidence="1">
    <location>
        <begin position="29"/>
        <end position="105"/>
    </location>
</feature>
<gene>
    <name evidence="2" type="ORF">BGAL_0155g00140</name>
</gene>
<dbReference type="Proteomes" id="UP000308671">
    <property type="component" value="Unassembled WGS sequence"/>
</dbReference>
<reference evidence="2 3" key="1">
    <citation type="submission" date="2017-12" db="EMBL/GenBank/DDBJ databases">
        <title>Comparative genomics of Botrytis spp.</title>
        <authorList>
            <person name="Valero-Jimenez C.A."/>
            <person name="Tapia P."/>
            <person name="Veloso J."/>
            <person name="Silva-Moreno E."/>
            <person name="Staats M."/>
            <person name="Valdes J.H."/>
            <person name="Van Kan J.A.L."/>
        </authorList>
    </citation>
    <scope>NUCLEOTIDE SEQUENCE [LARGE SCALE GENOMIC DNA]</scope>
    <source>
        <strain evidence="2 3">MUCL435</strain>
    </source>
</reference>
<comment type="caution">
    <text evidence="2">The sequence shown here is derived from an EMBL/GenBank/DDBJ whole genome shotgun (WGS) entry which is preliminary data.</text>
</comment>
<keyword evidence="3" id="KW-1185">Reference proteome</keyword>
<accession>A0A4S8QY83</accession>
<dbReference type="EMBL" id="PQXL01000155">
    <property type="protein sequence ID" value="THV50328.1"/>
    <property type="molecule type" value="Genomic_DNA"/>
</dbReference>
<sequence>MNLLICQYNIHLPQLNIAPGNILNVSFNPTPIRRGPDRRQRRKAAAQHAAAANNALKTIDPSTKALDTSATTTNPSTKAANTSNADQDMEVEAESHWHEGEEITY</sequence>
<organism evidence="2 3">
    <name type="scientific">Botrytis galanthina</name>
    <dbReference type="NCBI Taxonomy" id="278940"/>
    <lineage>
        <taxon>Eukaryota</taxon>
        <taxon>Fungi</taxon>
        <taxon>Dikarya</taxon>
        <taxon>Ascomycota</taxon>
        <taxon>Pezizomycotina</taxon>
        <taxon>Leotiomycetes</taxon>
        <taxon>Helotiales</taxon>
        <taxon>Sclerotiniaceae</taxon>
        <taxon>Botrytis</taxon>
    </lineage>
</organism>
<evidence type="ECO:0000313" key="2">
    <source>
        <dbReference type="EMBL" id="THV50328.1"/>
    </source>
</evidence>
<name>A0A4S8QY83_9HELO</name>
<feature type="compositionally biased region" description="Low complexity" evidence="1">
    <location>
        <begin position="46"/>
        <end position="55"/>
    </location>
</feature>
<dbReference type="OrthoDB" id="10609956at2759"/>
<feature type="compositionally biased region" description="Polar residues" evidence="1">
    <location>
        <begin position="65"/>
        <end position="86"/>
    </location>
</feature>
<dbReference type="AlphaFoldDB" id="A0A4S8QY83"/>
<protein>
    <submittedName>
        <fullName evidence="2">Uncharacterized protein</fullName>
    </submittedName>
</protein>
<feature type="compositionally biased region" description="Basic and acidic residues" evidence="1">
    <location>
        <begin position="93"/>
        <end position="105"/>
    </location>
</feature>
<evidence type="ECO:0000256" key="1">
    <source>
        <dbReference type="SAM" id="MobiDB-lite"/>
    </source>
</evidence>
<proteinExistence type="predicted"/>